<comment type="caution">
    <text evidence="10">The sequence shown here is derived from an EMBL/GenBank/DDBJ whole genome shotgun (WGS) entry which is preliminary data.</text>
</comment>
<keyword evidence="6" id="KW-0963">Cytoplasm</keyword>
<dbReference type="InterPro" id="IPR028094">
    <property type="entry name" value="RTC4_C"/>
</dbReference>
<dbReference type="InterPro" id="IPR039024">
    <property type="entry name" value="RTC4"/>
</dbReference>
<protein>
    <recommendedName>
        <fullName evidence="5">Restriction of telomere capping protein 4</fullName>
    </recommendedName>
</protein>
<feature type="region of interest" description="Disordered" evidence="8">
    <location>
        <begin position="362"/>
        <end position="440"/>
    </location>
</feature>
<evidence type="ECO:0000313" key="11">
    <source>
        <dbReference type="Proteomes" id="UP001218188"/>
    </source>
</evidence>
<feature type="compositionally biased region" description="Polar residues" evidence="8">
    <location>
        <begin position="362"/>
        <end position="375"/>
    </location>
</feature>
<evidence type="ECO:0000259" key="9">
    <source>
        <dbReference type="Pfam" id="PF14474"/>
    </source>
</evidence>
<evidence type="ECO:0000256" key="6">
    <source>
        <dbReference type="ARBA" id="ARBA00022490"/>
    </source>
</evidence>
<feature type="compositionally biased region" description="Basic residues" evidence="8">
    <location>
        <begin position="498"/>
        <end position="507"/>
    </location>
</feature>
<feature type="compositionally biased region" description="Basic residues" evidence="8">
    <location>
        <begin position="464"/>
        <end position="480"/>
    </location>
</feature>
<dbReference type="AlphaFoldDB" id="A0AAD6SJG2"/>
<comment type="function">
    <text evidence="1">May be involved in a process influencing telomere capping.</text>
</comment>
<sequence>MFSRCISTQKHASRRIYGLKSICERKRGGAPIYPSRRVTAAPVRVNAASVRAGARRPASFLPDPKPTDAGSPSPRSNLTLHSQKNRKALASVQEETPSPKKKSKTNAWTLAPIPTVCPARSCKDPIHNPVPPAIISLFRQRQALIDTNGPAAAGHDELTQQICTVLRLEHERSESLAHAKSAGWPVNIDFDNLPARIIPLVYELEQLCSDSIFLNKSPIWRTFLHLIDYRVWAFSRSSSRFVSANLGSGYFGPKGRAIMQATIKALEADGEDDAIENRLFATHSALTDTPQNWDEFEDDSNLISPAKFTKFILIPHLAASLIAQDLESTLREAIDILEASEQFGLFFNADPPERVDIILSPIHSQQAPPRTQSQAFAAKAKEDNARGLSATCENFQAPPKTKPKNAQPVEKPQPMPAEKEKKSKGRPAAEEKETKLMPAKQPQVLPRLPFYYLVLISALSQTKRCPKAKHPRPPKARPNHCSRSQPQKPEPEPEPERRRTRQTARKW</sequence>
<dbReference type="Proteomes" id="UP001218188">
    <property type="component" value="Unassembled WGS sequence"/>
</dbReference>
<keyword evidence="11" id="KW-1185">Reference proteome</keyword>
<feature type="compositionally biased region" description="Polar residues" evidence="8">
    <location>
        <begin position="73"/>
        <end position="82"/>
    </location>
</feature>
<gene>
    <name evidence="10" type="ORF">C8F04DRAFT_1187930</name>
</gene>
<evidence type="ECO:0000256" key="2">
    <source>
        <dbReference type="ARBA" id="ARBA00004123"/>
    </source>
</evidence>
<comment type="similarity">
    <text evidence="4">Belongs to the RTC4 family.</text>
</comment>
<evidence type="ECO:0000256" key="4">
    <source>
        <dbReference type="ARBA" id="ARBA00009461"/>
    </source>
</evidence>
<dbReference type="PANTHER" id="PTHR41391:SF1">
    <property type="entry name" value="RESTRICTION OF TELOMERE CAPPING PROTEIN 4"/>
    <property type="match status" value="1"/>
</dbReference>
<evidence type="ECO:0000313" key="10">
    <source>
        <dbReference type="EMBL" id="KAJ7029149.1"/>
    </source>
</evidence>
<evidence type="ECO:0000256" key="1">
    <source>
        <dbReference type="ARBA" id="ARBA00002738"/>
    </source>
</evidence>
<dbReference type="PANTHER" id="PTHR41391">
    <property type="entry name" value="RESTRICTION OF TELOMERE CAPPING PROTEIN 4"/>
    <property type="match status" value="1"/>
</dbReference>
<organism evidence="10 11">
    <name type="scientific">Mycena alexandri</name>
    <dbReference type="NCBI Taxonomy" id="1745969"/>
    <lineage>
        <taxon>Eukaryota</taxon>
        <taxon>Fungi</taxon>
        <taxon>Dikarya</taxon>
        <taxon>Basidiomycota</taxon>
        <taxon>Agaricomycotina</taxon>
        <taxon>Agaricomycetes</taxon>
        <taxon>Agaricomycetidae</taxon>
        <taxon>Agaricales</taxon>
        <taxon>Marasmiineae</taxon>
        <taxon>Mycenaceae</taxon>
        <taxon>Mycena</taxon>
    </lineage>
</organism>
<dbReference type="GO" id="GO:0005737">
    <property type="term" value="C:cytoplasm"/>
    <property type="evidence" value="ECO:0007669"/>
    <property type="project" value="UniProtKB-SubCell"/>
</dbReference>
<evidence type="ECO:0000256" key="8">
    <source>
        <dbReference type="SAM" id="MobiDB-lite"/>
    </source>
</evidence>
<dbReference type="EMBL" id="JARJCM010000104">
    <property type="protein sequence ID" value="KAJ7029149.1"/>
    <property type="molecule type" value="Genomic_DNA"/>
</dbReference>
<feature type="region of interest" description="Disordered" evidence="8">
    <location>
        <begin position="462"/>
        <end position="507"/>
    </location>
</feature>
<evidence type="ECO:0000256" key="7">
    <source>
        <dbReference type="ARBA" id="ARBA00023242"/>
    </source>
</evidence>
<evidence type="ECO:0000256" key="5">
    <source>
        <dbReference type="ARBA" id="ARBA00015162"/>
    </source>
</evidence>
<keyword evidence="7" id="KW-0539">Nucleus</keyword>
<feature type="compositionally biased region" description="Basic and acidic residues" evidence="8">
    <location>
        <begin position="417"/>
        <end position="435"/>
    </location>
</feature>
<accession>A0AAD6SJG2</accession>
<dbReference type="GO" id="GO:0005634">
    <property type="term" value="C:nucleus"/>
    <property type="evidence" value="ECO:0007669"/>
    <property type="project" value="UniProtKB-SubCell"/>
</dbReference>
<feature type="region of interest" description="Disordered" evidence="8">
    <location>
        <begin position="49"/>
        <end position="106"/>
    </location>
</feature>
<proteinExistence type="inferred from homology"/>
<feature type="domain" description="Restriction of telomere capping protein 4 C-terminal" evidence="9">
    <location>
        <begin position="243"/>
        <end position="346"/>
    </location>
</feature>
<reference evidence="10" key="1">
    <citation type="submission" date="2023-03" db="EMBL/GenBank/DDBJ databases">
        <title>Massive genome expansion in bonnet fungi (Mycena s.s.) driven by repeated elements and novel gene families across ecological guilds.</title>
        <authorList>
            <consortium name="Lawrence Berkeley National Laboratory"/>
            <person name="Harder C.B."/>
            <person name="Miyauchi S."/>
            <person name="Viragh M."/>
            <person name="Kuo A."/>
            <person name="Thoen E."/>
            <person name="Andreopoulos B."/>
            <person name="Lu D."/>
            <person name="Skrede I."/>
            <person name="Drula E."/>
            <person name="Henrissat B."/>
            <person name="Morin E."/>
            <person name="Kohler A."/>
            <person name="Barry K."/>
            <person name="LaButti K."/>
            <person name="Morin E."/>
            <person name="Salamov A."/>
            <person name="Lipzen A."/>
            <person name="Mereny Z."/>
            <person name="Hegedus B."/>
            <person name="Baldrian P."/>
            <person name="Stursova M."/>
            <person name="Weitz H."/>
            <person name="Taylor A."/>
            <person name="Grigoriev I.V."/>
            <person name="Nagy L.G."/>
            <person name="Martin F."/>
            <person name="Kauserud H."/>
        </authorList>
    </citation>
    <scope>NUCLEOTIDE SEQUENCE</scope>
    <source>
        <strain evidence="10">CBHHK200</strain>
    </source>
</reference>
<comment type="subcellular location">
    <subcellularLocation>
        <location evidence="3">Cytoplasm</location>
    </subcellularLocation>
    <subcellularLocation>
        <location evidence="2">Nucleus</location>
    </subcellularLocation>
</comment>
<dbReference type="Pfam" id="PF14474">
    <property type="entry name" value="RTC4"/>
    <property type="match status" value="1"/>
</dbReference>
<name>A0AAD6SJG2_9AGAR</name>
<evidence type="ECO:0000256" key="3">
    <source>
        <dbReference type="ARBA" id="ARBA00004496"/>
    </source>
</evidence>